<comment type="similarity">
    <text evidence="2">Belongs to the phosphohexose mutase family.</text>
</comment>
<name>A0A5B8XQJ2_9DELT</name>
<dbReference type="SUPFAM" id="SSF55957">
    <property type="entry name" value="Phosphoglucomutase, C-terminal domain"/>
    <property type="match status" value="1"/>
</dbReference>
<dbReference type="Pfam" id="PF02878">
    <property type="entry name" value="PGM_PMM_I"/>
    <property type="match status" value="1"/>
</dbReference>
<dbReference type="Pfam" id="PF02879">
    <property type="entry name" value="PGM_PMM_II"/>
    <property type="match status" value="1"/>
</dbReference>
<evidence type="ECO:0000256" key="4">
    <source>
        <dbReference type="ARBA" id="ARBA00022723"/>
    </source>
</evidence>
<dbReference type="InterPro" id="IPR005844">
    <property type="entry name" value="A-D-PHexomutase_a/b/a-I"/>
</dbReference>
<evidence type="ECO:0000256" key="6">
    <source>
        <dbReference type="ARBA" id="ARBA00023235"/>
    </source>
</evidence>
<gene>
    <name evidence="11" type="ORF">FRD01_09965</name>
</gene>
<dbReference type="GO" id="GO:0046872">
    <property type="term" value="F:metal ion binding"/>
    <property type="evidence" value="ECO:0007669"/>
    <property type="project" value="UniProtKB-KW"/>
</dbReference>
<dbReference type="RefSeq" id="WP_146959246.1">
    <property type="nucleotide sequence ID" value="NZ_CP042467.1"/>
</dbReference>
<evidence type="ECO:0000256" key="5">
    <source>
        <dbReference type="ARBA" id="ARBA00022842"/>
    </source>
</evidence>
<dbReference type="PRINTS" id="PR00509">
    <property type="entry name" value="PGMPMM"/>
</dbReference>
<protein>
    <submittedName>
        <fullName evidence="11">Phosphomannomutase/phosphoglucomutase</fullName>
    </submittedName>
</protein>
<keyword evidence="4" id="KW-0479">Metal-binding</keyword>
<dbReference type="EMBL" id="CP042467">
    <property type="protein sequence ID" value="QED27561.1"/>
    <property type="molecule type" value="Genomic_DNA"/>
</dbReference>
<feature type="domain" description="Alpha-D-phosphohexomutase alpha/beta/alpha" evidence="10">
    <location>
        <begin position="259"/>
        <end position="370"/>
    </location>
</feature>
<proteinExistence type="inferred from homology"/>
<evidence type="ECO:0000259" key="7">
    <source>
        <dbReference type="Pfam" id="PF00408"/>
    </source>
</evidence>
<dbReference type="PANTHER" id="PTHR43771">
    <property type="entry name" value="PHOSPHOMANNOMUTASE"/>
    <property type="match status" value="1"/>
</dbReference>
<keyword evidence="5" id="KW-0460">Magnesium</keyword>
<keyword evidence="3" id="KW-0597">Phosphoprotein</keyword>
<dbReference type="InterPro" id="IPR036900">
    <property type="entry name" value="A-D-PHexomutase_C_sf"/>
</dbReference>
<dbReference type="GO" id="GO:0005975">
    <property type="term" value="P:carbohydrate metabolic process"/>
    <property type="evidence" value="ECO:0007669"/>
    <property type="project" value="InterPro"/>
</dbReference>
<evidence type="ECO:0000259" key="9">
    <source>
        <dbReference type="Pfam" id="PF02879"/>
    </source>
</evidence>
<dbReference type="Gene3D" id="3.40.120.10">
    <property type="entry name" value="Alpha-D-Glucose-1,6-Bisphosphate, subunit A, domain 3"/>
    <property type="match status" value="3"/>
</dbReference>
<accession>A0A5B8XQJ2</accession>
<feature type="domain" description="Alpha-D-phosphohexomutase alpha/beta/alpha" evidence="9">
    <location>
        <begin position="156"/>
        <end position="255"/>
    </location>
</feature>
<dbReference type="PANTHER" id="PTHR43771:SF2">
    <property type="entry name" value="PHOSPHOMANNOMUTASE_PHOSPHOGLUCOMUTASE"/>
    <property type="match status" value="1"/>
</dbReference>
<dbReference type="InterPro" id="IPR016055">
    <property type="entry name" value="A-D-PHexomutase_a/b/a-I/II/III"/>
</dbReference>
<organism evidence="11 12">
    <name type="scientific">Microvenator marinus</name>
    <dbReference type="NCBI Taxonomy" id="2600177"/>
    <lineage>
        <taxon>Bacteria</taxon>
        <taxon>Deltaproteobacteria</taxon>
        <taxon>Bradymonadales</taxon>
        <taxon>Microvenatoraceae</taxon>
        <taxon>Microvenator</taxon>
    </lineage>
</organism>
<dbReference type="InterPro" id="IPR005845">
    <property type="entry name" value="A-D-PHexomutase_a/b/a-II"/>
</dbReference>
<dbReference type="Proteomes" id="UP000321595">
    <property type="component" value="Chromosome"/>
</dbReference>
<evidence type="ECO:0000256" key="2">
    <source>
        <dbReference type="ARBA" id="ARBA00010231"/>
    </source>
</evidence>
<evidence type="ECO:0000259" key="10">
    <source>
        <dbReference type="Pfam" id="PF02880"/>
    </source>
</evidence>
<keyword evidence="12" id="KW-1185">Reference proteome</keyword>
<evidence type="ECO:0000256" key="1">
    <source>
        <dbReference type="ARBA" id="ARBA00001946"/>
    </source>
</evidence>
<feature type="domain" description="Alpha-D-phosphohexomutase C-terminal" evidence="7">
    <location>
        <begin position="391"/>
        <end position="439"/>
    </location>
</feature>
<comment type="cofactor">
    <cofactor evidence="1">
        <name>Mg(2+)</name>
        <dbReference type="ChEBI" id="CHEBI:18420"/>
    </cofactor>
</comment>
<dbReference type="InterPro" id="IPR005843">
    <property type="entry name" value="A-D-PHexomutase_C"/>
</dbReference>
<evidence type="ECO:0000313" key="12">
    <source>
        <dbReference type="Proteomes" id="UP000321595"/>
    </source>
</evidence>
<dbReference type="KEGG" id="bbae:FRD01_09965"/>
<dbReference type="Gene3D" id="3.30.310.50">
    <property type="entry name" value="Alpha-D-phosphohexomutase, C-terminal domain"/>
    <property type="match status" value="1"/>
</dbReference>
<dbReference type="GO" id="GO:0016868">
    <property type="term" value="F:intramolecular phosphotransferase activity"/>
    <property type="evidence" value="ECO:0007669"/>
    <property type="project" value="InterPro"/>
</dbReference>
<keyword evidence="6" id="KW-0413">Isomerase</keyword>
<reference evidence="11 12" key="1">
    <citation type="submission" date="2019-08" db="EMBL/GenBank/DDBJ databases">
        <authorList>
            <person name="Liang Q."/>
        </authorList>
    </citation>
    <scope>NUCLEOTIDE SEQUENCE [LARGE SCALE GENOMIC DNA]</scope>
    <source>
        <strain evidence="11 12">V1718</strain>
    </source>
</reference>
<dbReference type="AlphaFoldDB" id="A0A5B8XQJ2"/>
<evidence type="ECO:0000313" key="11">
    <source>
        <dbReference type="EMBL" id="QED27561.1"/>
    </source>
</evidence>
<dbReference type="Pfam" id="PF02880">
    <property type="entry name" value="PGM_PMM_III"/>
    <property type="match status" value="1"/>
</dbReference>
<evidence type="ECO:0000256" key="3">
    <source>
        <dbReference type="ARBA" id="ARBA00022553"/>
    </source>
</evidence>
<dbReference type="Pfam" id="PF00408">
    <property type="entry name" value="PGM_PMM_IV"/>
    <property type="match status" value="1"/>
</dbReference>
<dbReference type="InterPro" id="IPR005846">
    <property type="entry name" value="A-D-PHexomutase_a/b/a-III"/>
</dbReference>
<evidence type="ECO:0000259" key="8">
    <source>
        <dbReference type="Pfam" id="PF02878"/>
    </source>
</evidence>
<dbReference type="SUPFAM" id="SSF53738">
    <property type="entry name" value="Phosphoglucomutase, first 3 domains"/>
    <property type="match status" value="3"/>
</dbReference>
<dbReference type="CDD" id="cd03089">
    <property type="entry name" value="PMM_PGM"/>
    <property type="match status" value="1"/>
</dbReference>
<sequence>MNTQIFRQYDIRGIADRDLDNELVFGLGLAFAHFAKMKLGKSELSVVVGRDARVSSDRIFCALADGLVKGGATVVDIGMVPTPLVYFARVQGSHDACIQITGSHNAGEYNGFKMMVGADTLHGAAIQELRGIIADKSAAEAAQPGEIIADENVISDYLNYVGGNVKMGSKPLKVVVDCGNGIAGVAAPQLVQDVLGAQMIPLFVEPDGNFPNHHPDPTVLENLQDVMAAVREHQADLGIAYDGDGDRIGVVDHKGEVIWGDKLMILLSRDVLKSNPGATIIGEVKCSQTLFDDIQKHGGNAVMSKVGHSLIKAKIKETGAKLAGEMSGHIFFNDRYFGFDDALYATARLLEILSNTDQDLGQLLGDVPETFATPELRLDCPDDVKFDVPGKVAEQFSKEWEVNTLDGVRINFGDGWGLVRASNTGPVLVMRVEAGTPERRDELLGWLENAVKSAIA</sequence>
<feature type="domain" description="Alpha-D-phosphohexomutase alpha/beta/alpha" evidence="8">
    <location>
        <begin position="4"/>
        <end position="134"/>
    </location>
</feature>
<dbReference type="InterPro" id="IPR005841">
    <property type="entry name" value="Alpha-D-phosphohexomutase_SF"/>
</dbReference>
<dbReference type="OrthoDB" id="9806956at2"/>